<dbReference type="EMBL" id="CP006771">
    <property type="protein sequence ID" value="AGX88830.1"/>
    <property type="molecule type" value="Genomic_DNA"/>
</dbReference>
<dbReference type="AlphaFoldDB" id="U5NC18"/>
<dbReference type="RefSeq" id="WP_022768784.1">
    <property type="nucleotide sequence ID" value="NC_022575.1"/>
</dbReference>
<dbReference type="KEGG" id="mpv:PRV_00225"/>
<dbReference type="PATRIC" id="fig|1403316.3.peg.36"/>
<name>U5NC18_9MOLU</name>
<dbReference type="HOGENOM" id="CLU_1420088_0_0_14"/>
<sequence>MSSLMTKALLMIGLLGSIAGGSYLIYENLFNVISINHSEILAEHFNNKEKTFKLISKDQNEHKDLDYESFCEFFKKKEDEGEKSIKGKPCKKYMTKILGDDLNNWPLIWLRVKKDNFNKIAKTIGIIGDNFSFSNETKNWTYSFYLCSMKGERINNEAEERYVVSCEINPEKQQSLGKNK</sequence>
<evidence type="ECO:0000313" key="2">
    <source>
        <dbReference type="Proteomes" id="UP000017119"/>
    </source>
</evidence>
<protein>
    <submittedName>
        <fullName evidence="1">Uncharacterized protein</fullName>
    </submittedName>
</protein>
<keyword evidence="2" id="KW-1185">Reference proteome</keyword>
<dbReference type="STRING" id="1403316.PRV_00225"/>
<gene>
    <name evidence="1" type="ORF">PRV_00225</name>
</gene>
<accession>U5NC18</accession>
<evidence type="ECO:0000313" key="1">
    <source>
        <dbReference type="EMBL" id="AGX88830.1"/>
    </source>
</evidence>
<organism evidence="1 2">
    <name type="scientific">Mycoplasma parvum str. Indiana</name>
    <dbReference type="NCBI Taxonomy" id="1403316"/>
    <lineage>
        <taxon>Bacteria</taxon>
        <taxon>Bacillati</taxon>
        <taxon>Mycoplasmatota</taxon>
        <taxon>Mollicutes</taxon>
        <taxon>Mycoplasmataceae</taxon>
        <taxon>Mycoplasma</taxon>
    </lineage>
</organism>
<reference evidence="1 2" key="1">
    <citation type="journal article" date="2013" name="Genome Announc.">
        <title>Genome Sequence of Mycoplasma parvum (Formerly Eperythrozoon parvum), a Diminutive Hemoplasma of the Pig.</title>
        <authorList>
            <person name="do Nascimento N.C."/>
            <person name="Dos Santos A.P."/>
            <person name="Chu Y."/>
            <person name="Guimaraes A.M."/>
            <person name="Pagliaro A."/>
            <person name="Messick J.B."/>
        </authorList>
    </citation>
    <scope>NUCLEOTIDE SEQUENCE [LARGE SCALE GENOMIC DNA]</scope>
    <source>
        <strain evidence="1 2">Indiana</strain>
    </source>
</reference>
<dbReference type="Proteomes" id="UP000017119">
    <property type="component" value="Chromosome"/>
</dbReference>
<proteinExistence type="predicted"/>